<feature type="compositionally biased region" description="Basic and acidic residues" evidence="2">
    <location>
        <begin position="312"/>
        <end position="323"/>
    </location>
</feature>
<feature type="coiled-coil region" evidence="1">
    <location>
        <begin position="353"/>
        <end position="380"/>
    </location>
</feature>
<proteinExistence type="predicted"/>
<keyword evidence="5" id="KW-1185">Reference proteome</keyword>
<dbReference type="Gene3D" id="3.40.30.10">
    <property type="entry name" value="Glutaredoxin"/>
    <property type="match status" value="1"/>
</dbReference>
<evidence type="ECO:0000259" key="3">
    <source>
        <dbReference type="Pfam" id="PF00462"/>
    </source>
</evidence>
<dbReference type="EMBL" id="JBJJXI010000124">
    <property type="protein sequence ID" value="KAL3388908.1"/>
    <property type="molecule type" value="Genomic_DNA"/>
</dbReference>
<dbReference type="AlphaFoldDB" id="A0ABD2W7M6"/>
<feature type="compositionally biased region" description="Low complexity" evidence="2">
    <location>
        <begin position="279"/>
        <end position="297"/>
    </location>
</feature>
<feature type="domain" description="Glutaredoxin" evidence="3">
    <location>
        <begin position="449"/>
        <end position="500"/>
    </location>
</feature>
<organism evidence="4 5">
    <name type="scientific">Trichogramma kaykai</name>
    <dbReference type="NCBI Taxonomy" id="54128"/>
    <lineage>
        <taxon>Eukaryota</taxon>
        <taxon>Metazoa</taxon>
        <taxon>Ecdysozoa</taxon>
        <taxon>Arthropoda</taxon>
        <taxon>Hexapoda</taxon>
        <taxon>Insecta</taxon>
        <taxon>Pterygota</taxon>
        <taxon>Neoptera</taxon>
        <taxon>Endopterygota</taxon>
        <taxon>Hymenoptera</taxon>
        <taxon>Apocrita</taxon>
        <taxon>Proctotrupomorpha</taxon>
        <taxon>Chalcidoidea</taxon>
        <taxon>Trichogrammatidae</taxon>
        <taxon>Trichogramma</taxon>
    </lineage>
</organism>
<dbReference type="InterPro" id="IPR002109">
    <property type="entry name" value="Glutaredoxin"/>
</dbReference>
<keyword evidence="1" id="KW-0175">Coiled coil</keyword>
<comment type="caution">
    <text evidence="4">The sequence shown here is derived from an EMBL/GenBank/DDBJ whole genome shotgun (WGS) entry which is preliminary data.</text>
</comment>
<feature type="compositionally biased region" description="Polar residues" evidence="2">
    <location>
        <begin position="1"/>
        <end position="15"/>
    </location>
</feature>
<accession>A0ABD2W7M6</accession>
<evidence type="ECO:0000256" key="1">
    <source>
        <dbReference type="SAM" id="Coils"/>
    </source>
</evidence>
<protein>
    <recommendedName>
        <fullName evidence="3">Glutaredoxin domain-containing protein</fullName>
    </recommendedName>
</protein>
<evidence type="ECO:0000313" key="4">
    <source>
        <dbReference type="EMBL" id="KAL3388908.1"/>
    </source>
</evidence>
<dbReference type="PANTHER" id="PTHR46990:SF1">
    <property type="entry name" value="GLUTAREDOXIN DOMAIN-CONTAINING CYSTEINE-RICH PROTEIN 1"/>
    <property type="match status" value="1"/>
</dbReference>
<gene>
    <name evidence="4" type="ORF">TKK_015871</name>
</gene>
<feature type="region of interest" description="Disordered" evidence="2">
    <location>
        <begin position="1"/>
        <end position="113"/>
    </location>
</feature>
<dbReference type="SUPFAM" id="SSF52833">
    <property type="entry name" value="Thioredoxin-like"/>
    <property type="match status" value="1"/>
</dbReference>
<dbReference type="InterPro" id="IPR036249">
    <property type="entry name" value="Thioredoxin-like_sf"/>
</dbReference>
<dbReference type="PROSITE" id="PS51354">
    <property type="entry name" value="GLUTAREDOXIN_2"/>
    <property type="match status" value="1"/>
</dbReference>
<name>A0ABD2W7M6_9HYME</name>
<feature type="compositionally biased region" description="Low complexity" evidence="2">
    <location>
        <begin position="228"/>
        <end position="246"/>
    </location>
</feature>
<feature type="compositionally biased region" description="Low complexity" evidence="2">
    <location>
        <begin position="259"/>
        <end position="269"/>
    </location>
</feature>
<evidence type="ECO:0000256" key="2">
    <source>
        <dbReference type="SAM" id="MobiDB-lite"/>
    </source>
</evidence>
<dbReference type="InterPro" id="IPR042797">
    <property type="entry name" value="GRXCR1"/>
</dbReference>
<feature type="compositionally biased region" description="Polar residues" evidence="2">
    <location>
        <begin position="202"/>
        <end position="216"/>
    </location>
</feature>
<dbReference type="Proteomes" id="UP001627154">
    <property type="component" value="Unassembled WGS sequence"/>
</dbReference>
<feature type="compositionally biased region" description="Low complexity" evidence="2">
    <location>
        <begin position="84"/>
        <end position="111"/>
    </location>
</feature>
<dbReference type="PANTHER" id="PTHR46990">
    <property type="entry name" value="GLUTAREDOXIN DOMAIN-CONTAINING CYSTEINE-RICH PROTEIN 1"/>
    <property type="match status" value="1"/>
</dbReference>
<feature type="region of interest" description="Disordered" evidence="2">
    <location>
        <begin position="202"/>
        <end position="338"/>
    </location>
</feature>
<sequence length="637" mass="69579">MSALTATSPGAQSISIGGPVRPSTNGSHSYQQQSQNQQQQQQQQLGAATVYVTASPTPSLGSQDGDQQQQPAAAHSAHIVKIRISPSCNGNSGISSSIESRSEPISTTTSSKGGKRIVSAVRLNEEEPSSIINGVSLVSLQKVGADNDEVMHVSSHGPVRISVKSTYSSSESVGSSSTDMNASKETLPGCFCCSSPPNSMLSGHCSPSETLDSGTCSDLDGTPPPPSLQQRQLLKKTSNSSSSSSSDAPTSMMLPTLRGSSGSATSSGAELDSDDDVESSISCDSIEVSSTISSSTTLQQAYSNNNSKKKPLVSERTYEERSRPIPIRGAGAEPSESNGRCYLYEDDRHYQFHVNEREEVRKMEQQLAAQNLANASEQEQEFFAGVQTGRDKEAIRSAKGTVRGVKNRVRAGIATFLQTPAAKNYKTLDAGKVVFFTTSGSIIRSTSNRCQSIKKILDTHMAKYEVRDLNFSSENQKELKERMRCNAITVPQLFIDGEYIGDANTVERLNETELGRVQHLPGVRRLSAAALSGLQRQQKVGPPKRFHRRVRRPEMHELRRGWPRTLPVLLLLSLSRAEPSRERKTSANRLWWSMYNAPIESHAASLQRRTNRIGSYITNERLSQQQQQQQQRSRSQR</sequence>
<dbReference type="Pfam" id="PF00462">
    <property type="entry name" value="Glutaredoxin"/>
    <property type="match status" value="1"/>
</dbReference>
<feature type="compositionally biased region" description="Low complexity" evidence="2">
    <location>
        <begin position="58"/>
        <end position="77"/>
    </location>
</feature>
<evidence type="ECO:0000313" key="5">
    <source>
        <dbReference type="Proteomes" id="UP001627154"/>
    </source>
</evidence>
<feature type="compositionally biased region" description="Low complexity" evidence="2">
    <location>
        <begin position="31"/>
        <end position="44"/>
    </location>
</feature>
<reference evidence="4 5" key="1">
    <citation type="journal article" date="2024" name="bioRxiv">
        <title>A reference genome for Trichogramma kaykai: A tiny desert-dwelling parasitoid wasp with competing sex-ratio distorters.</title>
        <authorList>
            <person name="Culotta J."/>
            <person name="Lindsey A.R."/>
        </authorList>
    </citation>
    <scope>NUCLEOTIDE SEQUENCE [LARGE SCALE GENOMIC DNA]</scope>
    <source>
        <strain evidence="4 5">KSX58</strain>
    </source>
</reference>